<dbReference type="InterPro" id="IPR036875">
    <property type="entry name" value="Znf_CCHC_sf"/>
</dbReference>
<dbReference type="PROSITE" id="PS50158">
    <property type="entry name" value="ZF_CCHC"/>
    <property type="match status" value="1"/>
</dbReference>
<comment type="caution">
    <text evidence="4">The sequence shown here is derived from an EMBL/GenBank/DDBJ whole genome shotgun (WGS) entry which is preliminary data.</text>
</comment>
<keyword evidence="1" id="KW-0479">Metal-binding</keyword>
<dbReference type="Proteomes" id="UP000232722">
    <property type="component" value="Unassembled WGS sequence"/>
</dbReference>
<dbReference type="GO" id="GO:0003676">
    <property type="term" value="F:nucleic acid binding"/>
    <property type="evidence" value="ECO:0007669"/>
    <property type="project" value="InterPro"/>
</dbReference>
<dbReference type="VEuPathDB" id="FungiDB:RhiirFUN_009522"/>
<dbReference type="VEuPathDB" id="FungiDB:RhiirA1_462002"/>
<reference evidence="4 7" key="1">
    <citation type="submission" date="2016-04" db="EMBL/GenBank/DDBJ databases">
        <title>Genome analyses suggest a sexual origin of heterokaryosis in a supposedly ancient asexual fungus.</title>
        <authorList>
            <person name="Ropars J."/>
            <person name="Sedzielewska K."/>
            <person name="Noel J."/>
            <person name="Charron P."/>
            <person name="Farinelli L."/>
            <person name="Marton T."/>
            <person name="Kruger M."/>
            <person name="Pelin A."/>
            <person name="Brachmann A."/>
            <person name="Corradi N."/>
        </authorList>
    </citation>
    <scope>NUCLEOTIDE SEQUENCE [LARGE SCALE GENOMIC DNA]</scope>
    <source>
        <strain evidence="4 7">A5</strain>
    </source>
</reference>
<protein>
    <recommendedName>
        <fullName evidence="3">CCHC-type domain-containing protein</fullName>
    </recommendedName>
</protein>
<dbReference type="SUPFAM" id="SSF57756">
    <property type="entry name" value="Retrovirus zinc finger-like domains"/>
    <property type="match status" value="1"/>
</dbReference>
<proteinExistence type="predicted"/>
<keyword evidence="2" id="KW-0175">Coiled coil</keyword>
<organism evidence="4 7">
    <name type="scientific">Rhizophagus irregularis</name>
    <dbReference type="NCBI Taxonomy" id="588596"/>
    <lineage>
        <taxon>Eukaryota</taxon>
        <taxon>Fungi</taxon>
        <taxon>Fungi incertae sedis</taxon>
        <taxon>Mucoromycota</taxon>
        <taxon>Glomeromycotina</taxon>
        <taxon>Glomeromycetes</taxon>
        <taxon>Glomerales</taxon>
        <taxon>Glomeraceae</taxon>
        <taxon>Rhizophagus</taxon>
    </lineage>
</organism>
<evidence type="ECO:0000313" key="5">
    <source>
        <dbReference type="EMBL" id="PKC64735.1"/>
    </source>
</evidence>
<dbReference type="EMBL" id="LLXJ01000467">
    <property type="protein sequence ID" value="PKC09366.1"/>
    <property type="molecule type" value="Genomic_DNA"/>
</dbReference>
<dbReference type="EMBL" id="LLXH01000608">
    <property type="protein sequence ID" value="PKC64735.1"/>
    <property type="molecule type" value="Genomic_DNA"/>
</dbReference>
<reference evidence="5 6" key="3">
    <citation type="submission" date="2017-10" db="EMBL/GenBank/DDBJ databases">
        <title>Extensive intraspecific genome diversity in a model arbuscular mycorrhizal fungus.</title>
        <authorList>
            <person name="Chen E.C.H."/>
            <person name="Morin E."/>
            <person name="Baudet D."/>
            <person name="Noel J."/>
            <person name="Ndikumana S."/>
            <person name="Charron P."/>
            <person name="St-Onge C."/>
            <person name="Giorgi J."/>
            <person name="Grigoriev I.V."/>
            <person name="Roux C."/>
            <person name="Martin F.M."/>
            <person name="Corradi N."/>
        </authorList>
    </citation>
    <scope>NUCLEOTIDE SEQUENCE [LARGE SCALE GENOMIC DNA]</scope>
    <source>
        <strain evidence="5 6">A1</strain>
    </source>
</reference>
<gene>
    <name evidence="5" type="ORF">RhiirA1_462002</name>
    <name evidence="4" type="ORF">RhiirA5_415762</name>
</gene>
<evidence type="ECO:0000256" key="1">
    <source>
        <dbReference type="PROSITE-ProRule" id="PRU00047"/>
    </source>
</evidence>
<keyword evidence="1" id="KW-0863">Zinc-finger</keyword>
<dbReference type="Gene3D" id="4.10.60.10">
    <property type="entry name" value="Zinc finger, CCHC-type"/>
    <property type="match status" value="1"/>
</dbReference>
<dbReference type="VEuPathDB" id="FungiDB:RhiirFUN_009523"/>
<dbReference type="Proteomes" id="UP000232688">
    <property type="component" value="Unassembled WGS sequence"/>
</dbReference>
<evidence type="ECO:0000313" key="6">
    <source>
        <dbReference type="Proteomes" id="UP000232688"/>
    </source>
</evidence>
<dbReference type="GO" id="GO:0008270">
    <property type="term" value="F:zinc ion binding"/>
    <property type="evidence" value="ECO:0007669"/>
    <property type="project" value="UniProtKB-KW"/>
</dbReference>
<evidence type="ECO:0000313" key="7">
    <source>
        <dbReference type="Proteomes" id="UP000232722"/>
    </source>
</evidence>
<dbReference type="OrthoDB" id="2392577at2759"/>
<evidence type="ECO:0000313" key="4">
    <source>
        <dbReference type="EMBL" id="PKC09366.1"/>
    </source>
</evidence>
<dbReference type="SMART" id="SM00343">
    <property type="entry name" value="ZnF_C2HC"/>
    <property type="match status" value="2"/>
</dbReference>
<sequence length="251" mass="29703">MQESIKNLDKYLGNITIEMIKIEKEIEELKDQYKNEVNVSQHKEKSIDQVICYRCNNREHYSNRCKVEGRNTIKRKNNICENCGGKGHFIRECTSDKVEKDQIVCYRCNNIGDEKEEEKDIKGPEIGSTKMMNSLESDKENEVIVKVSITENEVMVITQEMELKTEKQRRTYERIIRELQNFMIDTIYENYEQRFERKMSKKNNEDNDSENIAEHDKYNNDLKIGKTIIIITIMEIVMLKIPQIEGIMIPT</sequence>
<dbReference type="InterPro" id="IPR001878">
    <property type="entry name" value="Znf_CCHC"/>
</dbReference>
<feature type="coiled-coil region" evidence="2">
    <location>
        <begin position="12"/>
        <end position="43"/>
    </location>
</feature>
<name>A0A2I1ELB0_9GLOM</name>
<dbReference type="Pfam" id="PF00098">
    <property type="entry name" value="zf-CCHC"/>
    <property type="match status" value="1"/>
</dbReference>
<keyword evidence="1" id="KW-0862">Zinc</keyword>
<reference evidence="5 6" key="4">
    <citation type="submission" date="2017-10" db="EMBL/GenBank/DDBJ databases">
        <title>Genome analyses suggest a sexual origin of heterokaryosis in a supposedly ancient asexual fungus.</title>
        <authorList>
            <person name="Corradi N."/>
            <person name="Sedzielewska K."/>
            <person name="Noel J."/>
            <person name="Charron P."/>
            <person name="Farinelli L."/>
            <person name="Marton T."/>
            <person name="Kruger M."/>
            <person name="Pelin A."/>
            <person name="Brachmann A."/>
            <person name="Corradi N."/>
        </authorList>
    </citation>
    <scope>NUCLEOTIDE SEQUENCE [LARGE SCALE GENOMIC DNA]</scope>
    <source>
        <strain evidence="5 6">A1</strain>
    </source>
</reference>
<accession>A0A2I1ELB0</accession>
<reference evidence="4 7" key="2">
    <citation type="submission" date="2017-09" db="EMBL/GenBank/DDBJ databases">
        <title>Extensive intraspecific genome diversity in a model arbuscular mycorrhizal fungus.</title>
        <authorList>
            <person name="Chen E.C."/>
            <person name="Morin E."/>
            <person name="Beaudet D."/>
            <person name="Noel J."/>
            <person name="Ndikumana S."/>
            <person name="Charron P."/>
            <person name="St-Onge C."/>
            <person name="Giorgi J."/>
            <person name="Grigoriev I.V."/>
            <person name="Roux C."/>
            <person name="Martin F.M."/>
            <person name="Corradi N."/>
        </authorList>
    </citation>
    <scope>NUCLEOTIDE SEQUENCE [LARGE SCALE GENOMIC DNA]</scope>
    <source>
        <strain evidence="4 7">A5</strain>
    </source>
</reference>
<dbReference type="AlphaFoldDB" id="A0A2I1ELB0"/>
<evidence type="ECO:0000256" key="2">
    <source>
        <dbReference type="SAM" id="Coils"/>
    </source>
</evidence>
<feature type="domain" description="CCHC-type" evidence="3">
    <location>
        <begin position="80"/>
        <end position="95"/>
    </location>
</feature>
<dbReference type="VEuPathDB" id="FungiDB:FUN_007240"/>
<evidence type="ECO:0000259" key="3">
    <source>
        <dbReference type="PROSITE" id="PS50158"/>
    </source>
</evidence>
<dbReference type="VEuPathDB" id="FungiDB:FUN_007239"/>